<evidence type="ECO:0008006" key="4">
    <source>
        <dbReference type="Google" id="ProtNLM"/>
    </source>
</evidence>
<organism evidence="2 3">
    <name type="scientific">Paragemmobacter kunshanensis</name>
    <dbReference type="NCBI Taxonomy" id="2583234"/>
    <lineage>
        <taxon>Bacteria</taxon>
        <taxon>Pseudomonadati</taxon>
        <taxon>Pseudomonadota</taxon>
        <taxon>Alphaproteobacteria</taxon>
        <taxon>Rhodobacterales</taxon>
        <taxon>Paracoccaceae</taxon>
        <taxon>Paragemmobacter</taxon>
    </lineage>
</organism>
<dbReference type="Proteomes" id="UP000474758">
    <property type="component" value="Unassembled WGS sequence"/>
</dbReference>
<dbReference type="AlphaFoldDB" id="A0A6M1TSA9"/>
<reference evidence="2 3" key="1">
    <citation type="submission" date="2020-02" db="EMBL/GenBank/DDBJ databases">
        <title>Rhodobacter translucens sp. nov., a novel bacterium isolated from activated sludge.</title>
        <authorList>
            <person name="Liu J."/>
        </authorList>
    </citation>
    <scope>NUCLEOTIDE SEQUENCE [LARGE SCALE GENOMIC DNA]</scope>
    <source>
        <strain evidence="2 3">HX-7-19</strain>
    </source>
</reference>
<dbReference type="Gene3D" id="2.40.160.10">
    <property type="entry name" value="Porin"/>
    <property type="match status" value="1"/>
</dbReference>
<evidence type="ECO:0000256" key="1">
    <source>
        <dbReference type="SAM" id="SignalP"/>
    </source>
</evidence>
<comment type="caution">
    <text evidence="2">The sequence shown here is derived from an EMBL/GenBank/DDBJ whole genome shotgun (WGS) entry which is preliminary data.</text>
</comment>
<evidence type="ECO:0000313" key="3">
    <source>
        <dbReference type="Proteomes" id="UP000474758"/>
    </source>
</evidence>
<gene>
    <name evidence="2" type="ORF">G5V65_07955</name>
</gene>
<sequence>MNRHSGGALALLLLASPVPALSQGMEALSFSGDLEFEHTRRNGASGTLAGGELFLRLEGPVGFELGADIDQDLETGGDFTVPYLALTFGFGPGEVAVGAPQPVVDRIIDLPDFAGIRELQLGFDQRMAGIATGVAKSLGEQIYGARLMAETGSLRYGASIHGITHQSGAHWQVAGEYALRGGTQIEGAVEGEDGNLGVTVGANHQAGQFDMGLYLTSQRILGNTEAATAYLGYAVTPSLTLRGHLRSEDGTVTGNMVGVEAEYGFSNGAFAQFGAADGNRTSMTLDASVGFRF</sequence>
<accession>A0A6M1TSA9</accession>
<feature type="signal peptide" evidence="1">
    <location>
        <begin position="1"/>
        <end position="22"/>
    </location>
</feature>
<evidence type="ECO:0000313" key="2">
    <source>
        <dbReference type="EMBL" id="NGQ90830.1"/>
    </source>
</evidence>
<proteinExistence type="predicted"/>
<feature type="chain" id="PRO_5027100438" description="Porin" evidence="1">
    <location>
        <begin position="23"/>
        <end position="293"/>
    </location>
</feature>
<dbReference type="RefSeq" id="WP_165048719.1">
    <property type="nucleotide sequence ID" value="NZ_JAALFE010000006.1"/>
</dbReference>
<name>A0A6M1TSA9_9RHOB</name>
<dbReference type="SUPFAM" id="SSF56935">
    <property type="entry name" value="Porins"/>
    <property type="match status" value="1"/>
</dbReference>
<protein>
    <recommendedName>
        <fullName evidence="4">Porin</fullName>
    </recommendedName>
</protein>
<dbReference type="EMBL" id="JAALFE010000006">
    <property type="protein sequence ID" value="NGQ90830.1"/>
    <property type="molecule type" value="Genomic_DNA"/>
</dbReference>
<keyword evidence="1" id="KW-0732">Signal</keyword>
<dbReference type="InterPro" id="IPR023614">
    <property type="entry name" value="Porin_dom_sf"/>
</dbReference>
<keyword evidence="3" id="KW-1185">Reference proteome</keyword>